<dbReference type="EMBL" id="CP004374">
    <property type="protein sequence ID" value="AGM26868.1"/>
    <property type="molecule type" value="Genomic_DNA"/>
</dbReference>
<proteinExistence type="predicted"/>
<accession>A0AB33A590</accession>
<organism evidence="1 2">
    <name type="scientific">Mycobacteroides abscessus subsp. bolletii 50594</name>
    <dbReference type="NCBI Taxonomy" id="1303024"/>
    <lineage>
        <taxon>Bacteria</taxon>
        <taxon>Bacillati</taxon>
        <taxon>Actinomycetota</taxon>
        <taxon>Actinomycetes</taxon>
        <taxon>Mycobacteriales</taxon>
        <taxon>Mycobacteriaceae</taxon>
        <taxon>Mycobacteroides</taxon>
        <taxon>Mycobacteroides abscessus</taxon>
    </lineage>
</organism>
<dbReference type="KEGG" id="mabb:MASS_0266"/>
<gene>
    <name evidence="1" type="ORF">MASS_0266</name>
</gene>
<reference evidence="1 2" key="1">
    <citation type="journal article" date="2013" name="Genome Announc.">
        <title>Complete Genome Sequence of Mycobacterium massiliense Clinical Strain Asan 50594, Belonging to the Type II Genotype.</title>
        <authorList>
            <person name="Kim B.J."/>
            <person name="Kim B.R."/>
            <person name="Hong S.H."/>
            <person name="Seok S.H."/>
            <person name="Kook Y.H."/>
            <person name="Kim B.J."/>
        </authorList>
    </citation>
    <scope>NUCLEOTIDE SEQUENCE [LARGE SCALE GENOMIC DNA]</scope>
    <source>
        <strain evidence="1 2">50594</strain>
    </source>
</reference>
<name>A0AB33A590_9MYCO</name>
<evidence type="ECO:0000313" key="1">
    <source>
        <dbReference type="EMBL" id="AGM26868.1"/>
    </source>
</evidence>
<dbReference type="Proteomes" id="UP000013961">
    <property type="component" value="Chromosome"/>
</dbReference>
<dbReference type="AlphaFoldDB" id="A0AB33A590"/>
<sequence length="198" mass="21603">MRAELPPSFDHIPDGWPESIELALIDAVLSIRARYGTSVDTGVRGAIGRYQRAFPERAPWNDLRALAELDPAELEEVLENRQKTGGVPKAEAIVAAAGGLVDSGAVRAEDMDEGRHKSAYLGTKGLGHITWSYLLMLLGREGVKADILVTRFVEQAVGRKARAEEVAELVTKAAQELDVSATVLDHAIWRHMSAPRKN</sequence>
<evidence type="ECO:0000313" key="2">
    <source>
        <dbReference type="Proteomes" id="UP000013961"/>
    </source>
</evidence>
<protein>
    <submittedName>
        <fullName evidence="1">Uncharacterized protein</fullName>
    </submittedName>
</protein>